<dbReference type="PROSITE" id="PS50142">
    <property type="entry name" value="RNASE_3_2"/>
    <property type="match status" value="1"/>
</dbReference>
<keyword evidence="3" id="KW-1185">Reference proteome</keyword>
<dbReference type="InterPro" id="IPR000999">
    <property type="entry name" value="RNase_III_dom"/>
</dbReference>
<dbReference type="SUPFAM" id="SSF69065">
    <property type="entry name" value="RNase III domain-like"/>
    <property type="match status" value="1"/>
</dbReference>
<protein>
    <recommendedName>
        <fullName evidence="1">RNase III domain-containing protein</fullName>
    </recommendedName>
</protein>
<dbReference type="Gene3D" id="1.10.1520.10">
    <property type="entry name" value="Ribonuclease III domain"/>
    <property type="match status" value="1"/>
</dbReference>
<dbReference type="PaxDb" id="4081-Solyc01g012650.1.1"/>
<dbReference type="Proteomes" id="UP000004994">
    <property type="component" value="Chromosome 1"/>
</dbReference>
<name>K4AU01_SOLLC</name>
<evidence type="ECO:0000313" key="3">
    <source>
        <dbReference type="Proteomes" id="UP000004994"/>
    </source>
</evidence>
<dbReference type="HOGENOM" id="CLU_157570_0_0_1"/>
<dbReference type="InterPro" id="IPR036389">
    <property type="entry name" value="RNase_III_sf"/>
</dbReference>
<proteinExistence type="predicted"/>
<dbReference type="EnsemblPlants" id="Solyc01g012650.1.1">
    <property type="protein sequence ID" value="Solyc01g012650.1.1"/>
    <property type="gene ID" value="Solyc01g012650.1"/>
</dbReference>
<dbReference type="GO" id="GO:0005737">
    <property type="term" value="C:cytoplasm"/>
    <property type="evidence" value="ECO:0000318"/>
    <property type="project" value="GO_Central"/>
</dbReference>
<evidence type="ECO:0000313" key="2">
    <source>
        <dbReference type="EnsemblPlants" id="Solyc01g012650.1.1"/>
    </source>
</evidence>
<feature type="domain" description="RNase III" evidence="1">
    <location>
        <begin position="1"/>
        <end position="76"/>
    </location>
</feature>
<dbReference type="PhylomeDB" id="K4AU01"/>
<dbReference type="GO" id="GO:0003723">
    <property type="term" value="F:RNA binding"/>
    <property type="evidence" value="ECO:0000318"/>
    <property type="project" value="GO_Central"/>
</dbReference>
<dbReference type="GO" id="GO:0030422">
    <property type="term" value="P:siRNA processing"/>
    <property type="evidence" value="ECO:0000318"/>
    <property type="project" value="GO_Central"/>
</dbReference>
<organism evidence="2">
    <name type="scientific">Solanum lycopersicum</name>
    <name type="common">Tomato</name>
    <name type="synonym">Lycopersicon esculentum</name>
    <dbReference type="NCBI Taxonomy" id="4081"/>
    <lineage>
        <taxon>Eukaryota</taxon>
        <taxon>Viridiplantae</taxon>
        <taxon>Streptophyta</taxon>
        <taxon>Embryophyta</taxon>
        <taxon>Tracheophyta</taxon>
        <taxon>Spermatophyta</taxon>
        <taxon>Magnoliopsida</taxon>
        <taxon>eudicotyledons</taxon>
        <taxon>Gunneridae</taxon>
        <taxon>Pentapetalae</taxon>
        <taxon>asterids</taxon>
        <taxon>lamiids</taxon>
        <taxon>Solanales</taxon>
        <taxon>Solanaceae</taxon>
        <taxon>Solanoideae</taxon>
        <taxon>Solaneae</taxon>
        <taxon>Solanum</taxon>
        <taxon>Solanum subgen. Lycopersicon</taxon>
    </lineage>
</organism>
<accession>K4AU01</accession>
<dbReference type="eggNOG" id="KOG0701">
    <property type="taxonomic scope" value="Eukaryota"/>
</dbReference>
<dbReference type="Gramene" id="Solyc01g012650.1.1">
    <property type="protein sequence ID" value="Solyc01g012650.1.1"/>
    <property type="gene ID" value="Solyc01g012650.1"/>
</dbReference>
<sequence length="133" mass="15994">MRWIGMDIDFIDTLMQRHFIVNAKKLVNVRHLEITHLKCLGDVVLDYVVTTQLYFKYSRLILRLITYLRSTFLNNECSTQSEVKASMLEHIVHAFLGRYVVLSRNLRNWISCPHLDGIVKLHYEMRWRCYFQE</sequence>
<evidence type="ECO:0000259" key="1">
    <source>
        <dbReference type="PROSITE" id="PS50142"/>
    </source>
</evidence>
<reference evidence="2" key="1">
    <citation type="journal article" date="2012" name="Nature">
        <title>The tomato genome sequence provides insights into fleshy fruit evolution.</title>
        <authorList>
            <consortium name="Tomato Genome Consortium"/>
        </authorList>
    </citation>
    <scope>NUCLEOTIDE SEQUENCE [LARGE SCALE GENOMIC DNA]</scope>
    <source>
        <strain evidence="2">cv. Heinz 1706</strain>
    </source>
</reference>
<dbReference type="STRING" id="4081.K4AU01"/>
<dbReference type="InParanoid" id="K4AU01"/>
<dbReference type="GO" id="GO:0005634">
    <property type="term" value="C:nucleus"/>
    <property type="evidence" value="ECO:0000318"/>
    <property type="project" value="GO_Central"/>
</dbReference>
<reference evidence="2" key="2">
    <citation type="submission" date="2015-06" db="UniProtKB">
        <authorList>
            <consortium name="EnsemblPlants"/>
        </authorList>
    </citation>
    <scope>IDENTIFICATION</scope>
    <source>
        <strain evidence="2">cv. Heinz 1706</strain>
    </source>
</reference>
<dbReference type="GO" id="GO:0004525">
    <property type="term" value="F:ribonuclease III activity"/>
    <property type="evidence" value="ECO:0000318"/>
    <property type="project" value="GO_Central"/>
</dbReference>
<dbReference type="AlphaFoldDB" id="K4AU01"/>